<accession>A0A2P2Q4E9</accession>
<dbReference type="AlphaFoldDB" id="A0A2P2Q4E9"/>
<dbReference type="EMBL" id="GGEC01081376">
    <property type="protein sequence ID" value="MBX61860.1"/>
    <property type="molecule type" value="Transcribed_RNA"/>
</dbReference>
<keyword evidence="1" id="KW-0472">Membrane</keyword>
<reference evidence="2" key="1">
    <citation type="submission" date="2018-02" db="EMBL/GenBank/DDBJ databases">
        <title>Rhizophora mucronata_Transcriptome.</title>
        <authorList>
            <person name="Meera S.P."/>
            <person name="Sreeshan A."/>
            <person name="Augustine A."/>
        </authorList>
    </citation>
    <scope>NUCLEOTIDE SEQUENCE</scope>
    <source>
        <tissue evidence="2">Leaf</tissue>
    </source>
</reference>
<sequence length="42" mass="4809">MHDLHCCVLTYHCSSNSEVTLNYSIWAKVCRVVVFVLGFVFS</sequence>
<keyword evidence="1" id="KW-0812">Transmembrane</keyword>
<evidence type="ECO:0000256" key="1">
    <source>
        <dbReference type="SAM" id="Phobius"/>
    </source>
</evidence>
<protein>
    <submittedName>
        <fullName evidence="2">Uncharacterized protein</fullName>
    </submittedName>
</protein>
<proteinExistence type="predicted"/>
<feature type="transmembrane region" description="Helical" evidence="1">
    <location>
        <begin position="23"/>
        <end position="41"/>
    </location>
</feature>
<name>A0A2P2Q4E9_RHIMU</name>
<keyword evidence="1" id="KW-1133">Transmembrane helix</keyword>
<evidence type="ECO:0000313" key="2">
    <source>
        <dbReference type="EMBL" id="MBX61860.1"/>
    </source>
</evidence>
<organism evidence="2">
    <name type="scientific">Rhizophora mucronata</name>
    <name type="common">Asiatic mangrove</name>
    <dbReference type="NCBI Taxonomy" id="61149"/>
    <lineage>
        <taxon>Eukaryota</taxon>
        <taxon>Viridiplantae</taxon>
        <taxon>Streptophyta</taxon>
        <taxon>Embryophyta</taxon>
        <taxon>Tracheophyta</taxon>
        <taxon>Spermatophyta</taxon>
        <taxon>Magnoliopsida</taxon>
        <taxon>eudicotyledons</taxon>
        <taxon>Gunneridae</taxon>
        <taxon>Pentapetalae</taxon>
        <taxon>rosids</taxon>
        <taxon>fabids</taxon>
        <taxon>Malpighiales</taxon>
        <taxon>Rhizophoraceae</taxon>
        <taxon>Rhizophora</taxon>
    </lineage>
</organism>